<dbReference type="KEGG" id="salq:SYNTR_0900"/>
<protein>
    <submittedName>
        <fullName evidence="1">Uncharacterized protein</fullName>
    </submittedName>
</protein>
<dbReference type="EMBL" id="CP046457">
    <property type="protein sequence ID" value="QGT99493.1"/>
    <property type="molecule type" value="Genomic_DNA"/>
</dbReference>
<dbReference type="RefSeq" id="WP_156203383.1">
    <property type="nucleotide sequence ID" value="NZ_CP046457.1"/>
</dbReference>
<dbReference type="Proteomes" id="UP000426444">
    <property type="component" value="Chromosome"/>
</dbReference>
<sequence length="483" mass="55024">MKIQTRTKIHNRFDIEVRDAKSNMLKNKGQAENIILDRMYQRLVNFNNYFNNIVFGRGTGSLDPSRITLFDRIGNKNATTEEVIKEFPISSWTRKIRLEPDEFVGEVITEVGISDHSTNINTHALIRDAEGNLLNITKTDIDIIIIYATVFIELDNEHPDVKFYENAIDNRLISYLTGSSFSNPNVLTGDVGEENAAKGIGNLIYSKSINRSADVENRKVTFSTRLGTEEGNHDIYEVALSDICRANIVNSLIWNPYMLEDVDIGTGDGETTEFDLKWYDVNNVSIKINGQLTNEYTLNNIEKDLNREKFPFWKAVDLTSEIKDLNIFSGPFIGMSIYAQSMPSVITKVDPAFLVGKTLEFVLEGQYFMSPRSARVYLDVSNDGEDFTEIYTDWNSGNGAESYFYTIEEPYEYLRFRFTGYGNTTGRIHSVSILNNVNNRPTVTFDTPPEEDAIITADYSVPFIPKTEDYVLDVDFEIQFGER</sequence>
<dbReference type="AlphaFoldDB" id="A0A6I6DGN4"/>
<evidence type="ECO:0000313" key="2">
    <source>
        <dbReference type="Proteomes" id="UP000426444"/>
    </source>
</evidence>
<organism evidence="1 2">
    <name type="scientific">Candidatus Syntrophocurvum alkaliphilum</name>
    <dbReference type="NCBI Taxonomy" id="2293317"/>
    <lineage>
        <taxon>Bacteria</taxon>
        <taxon>Bacillati</taxon>
        <taxon>Bacillota</taxon>
        <taxon>Clostridia</taxon>
        <taxon>Eubacteriales</taxon>
        <taxon>Syntrophomonadaceae</taxon>
        <taxon>Candidatus Syntrophocurvum</taxon>
    </lineage>
</organism>
<keyword evidence="2" id="KW-1185">Reference proteome</keyword>
<evidence type="ECO:0000313" key="1">
    <source>
        <dbReference type="EMBL" id="QGT99493.1"/>
    </source>
</evidence>
<dbReference type="OrthoDB" id="9816981at2"/>
<name>A0A6I6DGN4_9FIRM</name>
<proteinExistence type="predicted"/>
<reference evidence="2" key="1">
    <citation type="journal article" date="2019" name="Microbiology">
        <title>Complete Genome Sequence of an Uncultured Bacterium of the Candidate Phylum Bipolaricaulota.</title>
        <authorList>
            <person name="Kadnikov V.V."/>
            <person name="Mardanov A.V."/>
            <person name="Beletsky A.V."/>
            <person name="Frank Y.A."/>
            <person name="Karnachuk O.V."/>
            <person name="Ravin N.V."/>
        </authorList>
    </citation>
    <scope>NUCLEOTIDE SEQUENCE [LARGE SCALE GENOMIC DNA]</scope>
</reference>
<accession>A0A6I6DGN4</accession>
<gene>
    <name evidence="1" type="ORF">SYNTR_0900</name>
</gene>